<feature type="compositionally biased region" description="Basic and acidic residues" evidence="6">
    <location>
        <begin position="335"/>
        <end position="347"/>
    </location>
</feature>
<gene>
    <name evidence="9" type="ORF">ACFSKK_05730</name>
</gene>
<proteinExistence type="predicted"/>
<dbReference type="Proteomes" id="UP001597318">
    <property type="component" value="Unassembled WGS sequence"/>
</dbReference>
<dbReference type="PROSITE" id="PS51849">
    <property type="entry name" value="RSGI_N"/>
    <property type="match status" value="1"/>
</dbReference>
<feature type="region of interest" description="Disordered" evidence="6">
    <location>
        <begin position="229"/>
        <end position="382"/>
    </location>
</feature>
<evidence type="ECO:0000313" key="9">
    <source>
        <dbReference type="EMBL" id="MFD2213215.1"/>
    </source>
</evidence>
<feature type="compositionally biased region" description="Basic and acidic residues" evidence="6">
    <location>
        <begin position="361"/>
        <end position="382"/>
    </location>
</feature>
<evidence type="ECO:0000256" key="2">
    <source>
        <dbReference type="ARBA" id="ARBA00022475"/>
    </source>
</evidence>
<dbReference type="RefSeq" id="WP_247341242.1">
    <property type="nucleotide sequence ID" value="NZ_CP095550.1"/>
</dbReference>
<dbReference type="InterPro" id="IPR055431">
    <property type="entry name" value="RsgI_M"/>
</dbReference>
<keyword evidence="3 7" id="KW-0812">Transmembrane</keyword>
<evidence type="ECO:0000313" key="10">
    <source>
        <dbReference type="Proteomes" id="UP001597318"/>
    </source>
</evidence>
<keyword evidence="5 7" id="KW-0472">Membrane</keyword>
<dbReference type="Pfam" id="PF23750">
    <property type="entry name" value="RsgI_M"/>
    <property type="match status" value="1"/>
</dbReference>
<feature type="domain" description="RsgI N-terminal anti-sigma" evidence="8">
    <location>
        <begin position="2"/>
        <end position="50"/>
    </location>
</feature>
<feature type="compositionally biased region" description="Polar residues" evidence="6">
    <location>
        <begin position="258"/>
        <end position="273"/>
    </location>
</feature>
<organism evidence="9 10">
    <name type="scientific">Metabacillus endolithicus</name>
    <dbReference type="NCBI Taxonomy" id="1535204"/>
    <lineage>
        <taxon>Bacteria</taxon>
        <taxon>Bacillati</taxon>
        <taxon>Bacillota</taxon>
        <taxon>Bacilli</taxon>
        <taxon>Bacillales</taxon>
        <taxon>Bacillaceae</taxon>
        <taxon>Metabacillus</taxon>
    </lineage>
</organism>
<keyword evidence="2" id="KW-1003">Cell membrane</keyword>
<name>A0ABW5BUR3_9BACI</name>
<evidence type="ECO:0000256" key="6">
    <source>
        <dbReference type="SAM" id="MobiDB-lite"/>
    </source>
</evidence>
<sequence length="382" mass="44624">MKKGVVVEYSDDFVTLLTPDGQFLKAKNNEGVYELGEEISFFPVVDKREEVIRKRKRNHILSYFSTRMAKAGAISAIAIIFFMISFLPFFQNDQVYAYMSIDINPSFEVGVDDQLNVISLEPLNDEANKLMEKVSDWENKPFDEIVDRIVGECKLEGYVYPGKEIVITTVVNEEDKKAQNELQEDISKIRSSYEEDQMIVKTIEADQETREKAQKQGVSTGKYIELTEKEVKPVKEKETTPVEQNNTPSTQEKEDTTTTDPVKQETSTTVEENQQTKDELNSKAKEKLNEVKNELKGQKNEQKQNKGNQVSNNNRDKQKQKNNNRHNHDDDDDDRDNRKDRKNRDHNDDDDDDDRHKRWNSNKDRDRDDREERKRNNNRDDD</sequence>
<protein>
    <submittedName>
        <fullName evidence="9">Anti-sigma factor domain-containing protein</fullName>
    </submittedName>
</protein>
<comment type="subcellular location">
    <subcellularLocation>
        <location evidence="1">Cell membrane</location>
        <topology evidence="1">Single-pass membrane protein</topology>
    </subcellularLocation>
</comment>
<dbReference type="EMBL" id="JBHUIK010000001">
    <property type="protein sequence ID" value="MFD2213215.1"/>
    <property type="molecule type" value="Genomic_DNA"/>
</dbReference>
<dbReference type="InterPro" id="IPR024449">
    <property type="entry name" value="Anti-sigma_RsgI_N"/>
</dbReference>
<evidence type="ECO:0000256" key="5">
    <source>
        <dbReference type="ARBA" id="ARBA00023136"/>
    </source>
</evidence>
<comment type="caution">
    <text evidence="9">The sequence shown here is derived from an EMBL/GenBank/DDBJ whole genome shotgun (WGS) entry which is preliminary data.</text>
</comment>
<feature type="compositionally biased region" description="Basic and acidic residues" evidence="6">
    <location>
        <begin position="229"/>
        <end position="240"/>
    </location>
</feature>
<keyword evidence="4 7" id="KW-1133">Transmembrane helix</keyword>
<evidence type="ECO:0000256" key="3">
    <source>
        <dbReference type="ARBA" id="ARBA00022692"/>
    </source>
</evidence>
<accession>A0ABW5BUR3</accession>
<evidence type="ECO:0000259" key="8">
    <source>
        <dbReference type="PROSITE" id="PS51849"/>
    </source>
</evidence>
<evidence type="ECO:0000256" key="7">
    <source>
        <dbReference type="SAM" id="Phobius"/>
    </source>
</evidence>
<feature type="transmembrane region" description="Helical" evidence="7">
    <location>
        <begin position="71"/>
        <end position="90"/>
    </location>
</feature>
<dbReference type="Pfam" id="PF12791">
    <property type="entry name" value="RsgI_N"/>
    <property type="match status" value="1"/>
</dbReference>
<evidence type="ECO:0000256" key="4">
    <source>
        <dbReference type="ARBA" id="ARBA00022989"/>
    </source>
</evidence>
<keyword evidence="10" id="KW-1185">Reference proteome</keyword>
<evidence type="ECO:0000256" key="1">
    <source>
        <dbReference type="ARBA" id="ARBA00004162"/>
    </source>
</evidence>
<reference evidence="10" key="1">
    <citation type="journal article" date="2019" name="Int. J. Syst. Evol. Microbiol.">
        <title>The Global Catalogue of Microorganisms (GCM) 10K type strain sequencing project: providing services to taxonomists for standard genome sequencing and annotation.</title>
        <authorList>
            <consortium name="The Broad Institute Genomics Platform"/>
            <consortium name="The Broad Institute Genome Sequencing Center for Infectious Disease"/>
            <person name="Wu L."/>
            <person name="Ma J."/>
        </authorList>
    </citation>
    <scope>NUCLEOTIDE SEQUENCE [LARGE SCALE GENOMIC DNA]</scope>
    <source>
        <strain evidence="10">CGMCC 1.15474</strain>
    </source>
</reference>
<feature type="compositionally biased region" description="Basic and acidic residues" evidence="6">
    <location>
        <begin position="274"/>
        <end position="304"/>
    </location>
</feature>